<dbReference type="EC" id="4.2.1.51" evidence="2"/>
<dbReference type="PANTHER" id="PTHR21022">
    <property type="entry name" value="PREPHENATE DEHYDRATASE P PROTEIN"/>
    <property type="match status" value="1"/>
</dbReference>
<evidence type="ECO:0000259" key="8">
    <source>
        <dbReference type="PROSITE" id="PS51171"/>
    </source>
</evidence>
<keyword evidence="11" id="KW-1185">Reference proteome</keyword>
<proteinExistence type="predicted"/>
<keyword evidence="5" id="KW-0584">Phenylalanine biosynthesis</keyword>
<dbReference type="PANTHER" id="PTHR21022:SF19">
    <property type="entry name" value="PREPHENATE DEHYDRATASE-RELATED"/>
    <property type="match status" value="1"/>
</dbReference>
<keyword evidence="6" id="KW-0456">Lyase</keyword>
<evidence type="ECO:0000256" key="3">
    <source>
        <dbReference type="ARBA" id="ARBA00022605"/>
    </source>
</evidence>
<protein>
    <recommendedName>
        <fullName evidence="2">prephenate dehydratase</fullName>
        <ecNumber evidence="2">4.2.1.51</ecNumber>
    </recommendedName>
</protein>
<accession>A0A432W9Z0</accession>
<name>A0A432W9Z0_9GAMM</name>
<dbReference type="CDD" id="cd04905">
    <property type="entry name" value="ACT_CM-PDT"/>
    <property type="match status" value="1"/>
</dbReference>
<reference evidence="10 11" key="1">
    <citation type="journal article" date="2011" name="Front. Microbiol.">
        <title>Genomic signatures of strain selection and enhancement in Bacillus atrophaeus var. globigii, a historical biowarfare simulant.</title>
        <authorList>
            <person name="Gibbons H.S."/>
            <person name="Broomall S.M."/>
            <person name="McNew L.A."/>
            <person name="Daligault H."/>
            <person name="Chapman C."/>
            <person name="Bruce D."/>
            <person name="Karavis M."/>
            <person name="Krepps M."/>
            <person name="McGregor P.A."/>
            <person name="Hong C."/>
            <person name="Park K.H."/>
            <person name="Akmal A."/>
            <person name="Feldman A."/>
            <person name="Lin J.S."/>
            <person name="Chang W.E."/>
            <person name="Higgs B.W."/>
            <person name="Demirev P."/>
            <person name="Lindquist J."/>
            <person name="Liem A."/>
            <person name="Fochler E."/>
            <person name="Read T.D."/>
            <person name="Tapia R."/>
            <person name="Johnson S."/>
            <person name="Bishop-Lilly K.A."/>
            <person name="Detter C."/>
            <person name="Han C."/>
            <person name="Sozhamannan S."/>
            <person name="Rosenzweig C.N."/>
            <person name="Skowronski E.W."/>
        </authorList>
    </citation>
    <scope>NUCLEOTIDE SEQUENCE [LARGE SCALE GENOMIC DNA]</scope>
    <source>
        <strain evidence="10 11">MLST1</strain>
    </source>
</reference>
<dbReference type="Gene3D" id="3.40.190.10">
    <property type="entry name" value="Periplasmic binding protein-like II"/>
    <property type="match status" value="2"/>
</dbReference>
<sequence length="270" mass="29502">MIKIATLGPAGTFSDVAAQRYAQSFNEVVEVVYFSHLQRVLMATGQGCDFALVPIENVSEGFVPVVLDHLVNADLHIVSEFNLDIAFDCIGQVDKKTDIQRLFVQFVARGQCRDFISSLGDIELVATESNVESLQRAEAEPGAAAIIPSHIAANKRSSWSQSGVHDYAHNQTRFLVLSDNPNRMGGGTKTSLLVINEADRPGLLEQVLHCFSTRKLNLTSIVSRPTGEGFGKYHFFMDVEGSLSDIAMRGALKSVSQIARLKVLGNYNSL</sequence>
<organism evidence="10 11">
    <name type="scientific">Aliidiomarina minuta</name>
    <dbReference type="NCBI Taxonomy" id="880057"/>
    <lineage>
        <taxon>Bacteria</taxon>
        <taxon>Pseudomonadati</taxon>
        <taxon>Pseudomonadota</taxon>
        <taxon>Gammaproteobacteria</taxon>
        <taxon>Alteromonadales</taxon>
        <taxon>Idiomarinaceae</taxon>
        <taxon>Aliidiomarina</taxon>
    </lineage>
</organism>
<evidence type="ECO:0000259" key="9">
    <source>
        <dbReference type="PROSITE" id="PS51671"/>
    </source>
</evidence>
<dbReference type="SUPFAM" id="SSF53850">
    <property type="entry name" value="Periplasmic binding protein-like II"/>
    <property type="match status" value="1"/>
</dbReference>
<dbReference type="InterPro" id="IPR045865">
    <property type="entry name" value="ACT-like_dom_sf"/>
</dbReference>
<comment type="caution">
    <text evidence="10">The sequence shown here is derived from an EMBL/GenBank/DDBJ whole genome shotgun (WGS) entry which is preliminary data.</text>
</comment>
<dbReference type="Pfam" id="PF00800">
    <property type="entry name" value="PDT"/>
    <property type="match status" value="1"/>
</dbReference>
<dbReference type="RefSeq" id="WP_126803742.1">
    <property type="nucleotide sequence ID" value="NZ_PIPL01000001.1"/>
</dbReference>
<dbReference type="Proteomes" id="UP000288293">
    <property type="component" value="Unassembled WGS sequence"/>
</dbReference>
<keyword evidence="3" id="KW-0028">Amino-acid biosynthesis</keyword>
<dbReference type="OrthoDB" id="9802281at2"/>
<feature type="domain" description="Prephenate dehydratase" evidence="8">
    <location>
        <begin position="3"/>
        <end position="179"/>
    </location>
</feature>
<dbReference type="SUPFAM" id="SSF55021">
    <property type="entry name" value="ACT-like"/>
    <property type="match status" value="1"/>
</dbReference>
<gene>
    <name evidence="10" type="ORF">CWE09_09625</name>
</gene>
<comment type="catalytic activity">
    <reaction evidence="7">
        <text>prephenate + H(+) = 3-phenylpyruvate + CO2 + H2O</text>
        <dbReference type="Rhea" id="RHEA:21648"/>
        <dbReference type="ChEBI" id="CHEBI:15377"/>
        <dbReference type="ChEBI" id="CHEBI:15378"/>
        <dbReference type="ChEBI" id="CHEBI:16526"/>
        <dbReference type="ChEBI" id="CHEBI:18005"/>
        <dbReference type="ChEBI" id="CHEBI:29934"/>
        <dbReference type="EC" id="4.2.1.51"/>
    </reaction>
</comment>
<evidence type="ECO:0000256" key="7">
    <source>
        <dbReference type="ARBA" id="ARBA00047848"/>
    </source>
</evidence>
<dbReference type="InterPro" id="IPR001086">
    <property type="entry name" value="Preph_deHydtase"/>
</dbReference>
<evidence type="ECO:0000313" key="10">
    <source>
        <dbReference type="EMBL" id="RUO26929.1"/>
    </source>
</evidence>
<evidence type="ECO:0000256" key="6">
    <source>
        <dbReference type="ARBA" id="ARBA00023239"/>
    </source>
</evidence>
<feature type="domain" description="ACT" evidence="9">
    <location>
        <begin position="192"/>
        <end position="266"/>
    </location>
</feature>
<dbReference type="GO" id="GO:0005737">
    <property type="term" value="C:cytoplasm"/>
    <property type="evidence" value="ECO:0007669"/>
    <property type="project" value="TreeGrafter"/>
</dbReference>
<dbReference type="InterPro" id="IPR002912">
    <property type="entry name" value="ACT_dom"/>
</dbReference>
<evidence type="ECO:0000256" key="2">
    <source>
        <dbReference type="ARBA" id="ARBA00013147"/>
    </source>
</evidence>
<dbReference type="Gene3D" id="3.30.70.260">
    <property type="match status" value="1"/>
</dbReference>
<dbReference type="UniPathway" id="UPA00121">
    <property type="reaction ID" value="UER00345"/>
</dbReference>
<dbReference type="PROSITE" id="PS51171">
    <property type="entry name" value="PREPHENATE_DEHYDR_3"/>
    <property type="match status" value="1"/>
</dbReference>
<dbReference type="AlphaFoldDB" id="A0A432W9Z0"/>
<keyword evidence="4" id="KW-0057">Aromatic amino acid biosynthesis</keyword>
<evidence type="ECO:0000256" key="5">
    <source>
        <dbReference type="ARBA" id="ARBA00023222"/>
    </source>
</evidence>
<dbReference type="EMBL" id="PIPL01000001">
    <property type="protein sequence ID" value="RUO26929.1"/>
    <property type="molecule type" value="Genomic_DNA"/>
</dbReference>
<evidence type="ECO:0000256" key="1">
    <source>
        <dbReference type="ARBA" id="ARBA00004741"/>
    </source>
</evidence>
<evidence type="ECO:0000313" key="11">
    <source>
        <dbReference type="Proteomes" id="UP000288293"/>
    </source>
</evidence>
<dbReference type="Pfam" id="PF01842">
    <property type="entry name" value="ACT"/>
    <property type="match status" value="1"/>
</dbReference>
<dbReference type="GO" id="GO:0004664">
    <property type="term" value="F:prephenate dehydratase activity"/>
    <property type="evidence" value="ECO:0007669"/>
    <property type="project" value="UniProtKB-EC"/>
</dbReference>
<dbReference type="GO" id="GO:0009094">
    <property type="term" value="P:L-phenylalanine biosynthetic process"/>
    <property type="evidence" value="ECO:0007669"/>
    <property type="project" value="UniProtKB-UniPathway"/>
</dbReference>
<evidence type="ECO:0000256" key="4">
    <source>
        <dbReference type="ARBA" id="ARBA00023141"/>
    </source>
</evidence>
<dbReference type="PROSITE" id="PS51671">
    <property type="entry name" value="ACT"/>
    <property type="match status" value="1"/>
</dbReference>
<comment type="pathway">
    <text evidence="1">Amino-acid biosynthesis; L-phenylalanine biosynthesis; phenylpyruvate from prephenate: step 1/1.</text>
</comment>